<keyword evidence="3" id="KW-0547">Nucleotide-binding</keyword>
<evidence type="ECO:0000256" key="1">
    <source>
        <dbReference type="ARBA" id="ARBA00012513"/>
    </source>
</evidence>
<accession>D2W1D3</accession>
<evidence type="ECO:0000256" key="3">
    <source>
        <dbReference type="ARBA" id="ARBA00022741"/>
    </source>
</evidence>
<keyword evidence="8" id="KW-0175">Coiled coil</keyword>
<evidence type="ECO:0000256" key="6">
    <source>
        <dbReference type="ARBA" id="ARBA00022840"/>
    </source>
</evidence>
<dbReference type="AlphaFoldDB" id="D2W1D3"/>
<dbReference type="GO" id="GO:0004842">
    <property type="term" value="F:ubiquitin-protein transferase activity"/>
    <property type="evidence" value="ECO:0007669"/>
    <property type="project" value="InterPro"/>
</dbReference>
<dbReference type="GO" id="GO:0004674">
    <property type="term" value="F:protein serine/threonine kinase activity"/>
    <property type="evidence" value="ECO:0007669"/>
    <property type="project" value="UniProtKB-EC"/>
</dbReference>
<dbReference type="InterPro" id="IPR000569">
    <property type="entry name" value="HECT_dom"/>
</dbReference>
<dbReference type="PROSITE" id="PS00108">
    <property type="entry name" value="PROTEIN_KINASE_ST"/>
    <property type="match status" value="1"/>
</dbReference>
<dbReference type="SMART" id="SM00220">
    <property type="entry name" value="S_TKc"/>
    <property type="match status" value="1"/>
</dbReference>
<dbReference type="PANTHER" id="PTHR43671:SF13">
    <property type="entry name" value="SERINE_THREONINE-PROTEIN KINASE NEK2"/>
    <property type="match status" value="1"/>
</dbReference>
<organism evidence="12">
    <name type="scientific">Naegleria gruberi</name>
    <name type="common">Amoeba</name>
    <dbReference type="NCBI Taxonomy" id="5762"/>
    <lineage>
        <taxon>Eukaryota</taxon>
        <taxon>Discoba</taxon>
        <taxon>Heterolobosea</taxon>
        <taxon>Tetramitia</taxon>
        <taxon>Eutetramitia</taxon>
        <taxon>Vahlkampfiidae</taxon>
        <taxon>Naegleria</taxon>
    </lineage>
</organism>
<evidence type="ECO:0000256" key="2">
    <source>
        <dbReference type="ARBA" id="ARBA00022679"/>
    </source>
</evidence>
<dbReference type="InterPro" id="IPR011009">
    <property type="entry name" value="Kinase-like_dom_sf"/>
</dbReference>
<dbReference type="CDD" id="cd00180">
    <property type="entry name" value="PKc"/>
    <property type="match status" value="1"/>
</dbReference>
<comment type="caution">
    <text evidence="7">Lacks conserved residue(s) required for the propagation of feature annotation.</text>
</comment>
<dbReference type="Gene3D" id="3.90.1750.10">
    <property type="entry name" value="Hect, E3 ligase catalytic domains"/>
    <property type="match status" value="1"/>
</dbReference>
<sequence>MEASRITVVEPVVRIPKSAQTIHLLKKELNRIEKQISEMSACEKSVEFKELYLLTEERDRIRDEIITNYSGKLSEFDKDNKELLEQVERMEDNIRENATNLECFQNINKLKLKKKDLLKSLALIKDDIDEIDLEKDEIGLQIKKLRKNKIGTNNEDIERLEKKLSEMGKKISELNEQKTEIEQNLMELISTFPEIIVEMKQPLTADGVVISTSNTPEEKFRIFALQNSIFLFNTQFSNYTIMGTVHSGLSVVYKSSKSNNQVVILKEISLSQSTDNNCDAIMNEIMNIVRLKVHSRIIKLNGVFIEPNFNKIYIETPYYSNGNLLEYVNKIKPQHDTKTLKIMLRSLFRKITETLQFIHSKDILHRDLKPQNILVNENGDYFTNENPITVELLSTSNQKLDSSEKLSLWQARLKKLKQLALARREGYLVSPSNEIRFDIDRENLLTDTSLTVEKVMTKDNNYSIFYKTFVKFKEEKGIDVGGLSNELYSKYTESMLMESKHFQKSETSSNENFILTDEPLTDESRIQLKAFGWLLKKLLIDCDDKTVYLPLNSFIFYYLLNGDIIYKKQALHINDMILTLSKFLREYDFELDNQIMNLRKCKNDKELQSIAYEETFTDVLSKTEKPLIMDNIHLYIISQLHPYFYSAIRMEKLKLIKEGFDWFNLKQFKTQLICSFSISTESELREFFHLQGPNFVEQDLSVNELKILLSGQSYIDDDLLLNEINFYFVSETMKDFLTKCIRKLTNSQLRQLLVWMTALSSIPIRGFSRKISIREQKRFEAHTCSFSFDIPSQITTYEEFETLFMNCLRLSSVATMEDFNDTENTLEN</sequence>
<evidence type="ECO:0000259" key="9">
    <source>
        <dbReference type="PROSITE" id="PS50011"/>
    </source>
</evidence>
<evidence type="ECO:0000256" key="7">
    <source>
        <dbReference type="PROSITE-ProRule" id="PRU00104"/>
    </source>
</evidence>
<dbReference type="InterPro" id="IPR035983">
    <property type="entry name" value="Hect_E3_ubiquitin_ligase"/>
</dbReference>
<evidence type="ECO:0000313" key="11">
    <source>
        <dbReference type="EMBL" id="EFC37206.1"/>
    </source>
</evidence>
<name>D2W1D3_NAEGR</name>
<reference evidence="11 12" key="1">
    <citation type="journal article" date="2010" name="Cell">
        <title>The genome of Naegleria gruberi illuminates early eukaryotic versatility.</title>
        <authorList>
            <person name="Fritz-Laylin L.K."/>
            <person name="Prochnik S.E."/>
            <person name="Ginger M.L."/>
            <person name="Dacks J.B."/>
            <person name="Carpenter M.L."/>
            <person name="Field M.C."/>
            <person name="Kuo A."/>
            <person name="Paredez A."/>
            <person name="Chapman J."/>
            <person name="Pham J."/>
            <person name="Shu S."/>
            <person name="Neupane R."/>
            <person name="Cipriano M."/>
            <person name="Mancuso J."/>
            <person name="Tu H."/>
            <person name="Salamov A."/>
            <person name="Lindquist E."/>
            <person name="Shapiro H."/>
            <person name="Lucas S."/>
            <person name="Grigoriev I.V."/>
            <person name="Cande W.Z."/>
            <person name="Fulton C."/>
            <person name="Rokhsar D.S."/>
            <person name="Dawson S.C."/>
        </authorList>
    </citation>
    <scope>NUCLEOTIDE SEQUENCE [LARGE SCALE GENOMIC DNA]</scope>
    <source>
        <strain evidence="11 12">NEG-M</strain>
    </source>
</reference>
<dbReference type="Proteomes" id="UP000006671">
    <property type="component" value="Unassembled WGS sequence"/>
</dbReference>
<protein>
    <recommendedName>
        <fullName evidence="1">non-specific serine/threonine protein kinase</fullName>
        <ecNumber evidence="1">2.7.11.1</ecNumber>
    </recommendedName>
</protein>
<dbReference type="Pfam" id="PF00069">
    <property type="entry name" value="Pkinase"/>
    <property type="match status" value="1"/>
</dbReference>
<feature type="coiled-coil region" evidence="8">
    <location>
        <begin position="73"/>
        <end position="191"/>
    </location>
</feature>
<keyword evidence="12" id="KW-1185">Reference proteome</keyword>
<evidence type="ECO:0000256" key="5">
    <source>
        <dbReference type="ARBA" id="ARBA00022786"/>
    </source>
</evidence>
<dbReference type="GeneID" id="8856723"/>
<keyword evidence="2" id="KW-0808">Transferase</keyword>
<dbReference type="KEGG" id="ngr:NAEGRDRAFT_75176"/>
<feature type="domain" description="Protein kinase" evidence="9">
    <location>
        <begin position="236"/>
        <end position="644"/>
    </location>
</feature>
<keyword evidence="4" id="KW-0418">Kinase</keyword>
<keyword evidence="5 7" id="KW-0833">Ubl conjugation pathway</keyword>
<proteinExistence type="predicted"/>
<gene>
    <name evidence="11" type="ORF">NAEGRDRAFT_75176</name>
</gene>
<keyword evidence="6" id="KW-0067">ATP-binding</keyword>
<dbReference type="STRING" id="5762.D2W1D3"/>
<dbReference type="SUPFAM" id="SSF56112">
    <property type="entry name" value="Protein kinase-like (PK-like)"/>
    <property type="match status" value="1"/>
</dbReference>
<dbReference type="InterPro" id="IPR000719">
    <property type="entry name" value="Prot_kinase_dom"/>
</dbReference>
<dbReference type="InterPro" id="IPR008271">
    <property type="entry name" value="Ser/Thr_kinase_AS"/>
</dbReference>
<feature type="domain" description="HECT" evidence="10">
    <location>
        <begin position="460"/>
        <end position="801"/>
    </location>
</feature>
<evidence type="ECO:0000256" key="8">
    <source>
        <dbReference type="SAM" id="Coils"/>
    </source>
</evidence>
<dbReference type="eggNOG" id="KOG0581">
    <property type="taxonomic scope" value="Eukaryota"/>
</dbReference>
<evidence type="ECO:0000313" key="12">
    <source>
        <dbReference type="Proteomes" id="UP000006671"/>
    </source>
</evidence>
<evidence type="ECO:0000259" key="10">
    <source>
        <dbReference type="PROSITE" id="PS50237"/>
    </source>
</evidence>
<dbReference type="EC" id="2.7.11.1" evidence="1"/>
<dbReference type="GO" id="GO:0005524">
    <property type="term" value="F:ATP binding"/>
    <property type="evidence" value="ECO:0007669"/>
    <property type="project" value="UniProtKB-KW"/>
</dbReference>
<dbReference type="PROSITE" id="PS50011">
    <property type="entry name" value="PROTEIN_KINASE_DOM"/>
    <property type="match status" value="1"/>
</dbReference>
<dbReference type="RefSeq" id="XP_002669950.1">
    <property type="nucleotide sequence ID" value="XM_002669904.1"/>
</dbReference>
<dbReference type="VEuPathDB" id="AmoebaDB:NAEGRDRAFT_75176"/>
<dbReference type="InParanoid" id="D2W1D3"/>
<dbReference type="PANTHER" id="PTHR43671">
    <property type="entry name" value="SERINE/THREONINE-PROTEIN KINASE NEK"/>
    <property type="match status" value="1"/>
</dbReference>
<dbReference type="EMBL" id="GG738921">
    <property type="protein sequence ID" value="EFC37206.1"/>
    <property type="molecule type" value="Genomic_DNA"/>
</dbReference>
<dbReference type="PROSITE" id="PS50237">
    <property type="entry name" value="HECT"/>
    <property type="match status" value="1"/>
</dbReference>
<dbReference type="InterPro" id="IPR050660">
    <property type="entry name" value="NEK_Ser/Thr_kinase"/>
</dbReference>
<dbReference type="Gene3D" id="1.10.510.10">
    <property type="entry name" value="Transferase(Phosphotransferase) domain 1"/>
    <property type="match status" value="1"/>
</dbReference>
<dbReference type="OrthoDB" id="6718656at2759"/>
<dbReference type="SUPFAM" id="SSF56204">
    <property type="entry name" value="Hect, E3 ligase catalytic domain"/>
    <property type="match status" value="1"/>
</dbReference>
<evidence type="ECO:0000256" key="4">
    <source>
        <dbReference type="ARBA" id="ARBA00022777"/>
    </source>
</evidence>